<evidence type="ECO:0000256" key="6">
    <source>
        <dbReference type="ARBA" id="ARBA00022449"/>
    </source>
</evidence>
<comment type="subcellular location">
    <subcellularLocation>
        <location evidence="2">Cell membrane</location>
        <topology evidence="2">Multi-pass membrane protein</topology>
    </subcellularLocation>
</comment>
<dbReference type="GO" id="GO:0015297">
    <property type="term" value="F:antiporter activity"/>
    <property type="evidence" value="ECO:0007669"/>
    <property type="project" value="UniProtKB-KW"/>
</dbReference>
<keyword evidence="9 13" id="KW-1133">Transmembrane helix</keyword>
<reference evidence="15 16" key="1">
    <citation type="submission" date="2018-05" db="EMBL/GenBank/DDBJ databases">
        <title>Genomic Encyclopedia of Type Strains, Phase IV (KMG-IV): sequencing the most valuable type-strain genomes for metagenomic binning, comparative biology and taxonomic classification.</title>
        <authorList>
            <person name="Goeker M."/>
        </authorList>
    </citation>
    <scope>NUCLEOTIDE SEQUENCE [LARGE SCALE GENOMIC DNA]</scope>
    <source>
        <strain evidence="15 16">JC118</strain>
    </source>
</reference>
<evidence type="ECO:0000256" key="13">
    <source>
        <dbReference type="SAM" id="Phobius"/>
    </source>
</evidence>
<comment type="function">
    <text evidence="1">Multidrug efflux pump.</text>
</comment>
<dbReference type="InterPro" id="IPR048279">
    <property type="entry name" value="MdtK-like"/>
</dbReference>
<protein>
    <recommendedName>
        <fullName evidence="4">Probable multidrug resistance protein NorM</fullName>
    </recommendedName>
    <alternativeName>
        <fullName evidence="12">Multidrug-efflux transporter</fullName>
    </alternativeName>
</protein>
<evidence type="ECO:0000256" key="11">
    <source>
        <dbReference type="ARBA" id="ARBA00023136"/>
    </source>
</evidence>
<dbReference type="STRING" id="1034346.GCA_000313565_00120"/>
<feature type="transmembrane region" description="Helical" evidence="13">
    <location>
        <begin position="166"/>
        <end position="188"/>
    </location>
</feature>
<evidence type="ECO:0000313" key="15">
    <source>
        <dbReference type="EMBL" id="PXX81513.1"/>
    </source>
</evidence>
<gene>
    <name evidence="15" type="ORF">DES51_101121</name>
    <name evidence="14" type="ORF">MQE39_02820</name>
</gene>
<evidence type="ECO:0000256" key="10">
    <source>
        <dbReference type="ARBA" id="ARBA00023065"/>
    </source>
</evidence>
<dbReference type="PIRSF" id="PIRSF006603">
    <property type="entry name" value="DinF"/>
    <property type="match status" value="1"/>
</dbReference>
<evidence type="ECO:0000256" key="7">
    <source>
        <dbReference type="ARBA" id="ARBA00022475"/>
    </source>
</evidence>
<keyword evidence="8 13" id="KW-0812">Transmembrane</keyword>
<evidence type="ECO:0000256" key="2">
    <source>
        <dbReference type="ARBA" id="ARBA00004651"/>
    </source>
</evidence>
<feature type="transmembrane region" description="Helical" evidence="13">
    <location>
        <begin position="60"/>
        <end position="83"/>
    </location>
</feature>
<evidence type="ECO:0000313" key="16">
    <source>
        <dbReference type="Proteomes" id="UP000247612"/>
    </source>
</evidence>
<sequence length="463" mass="51284">MKKFMTKYFGDRHFYKEVLIVAVPLMLQSLITTSINLVDNLMVGQLGDAAIGGVAAVNRFYMIGMFGTNGMITAAGIFIAQFFGARDKEHMQQSFRFSILSAYAITLPIFMLAYVFPEQIVGFFTNEPQVIALGLDYVKMACFSFLPTGLSLAITGALRSVGESRLPLYVSIATVFTNTFLNYCLIFGNFGFPMLGVVGAAIATLIARLVEMSLLLFIVYHFDFDFTTKIKELFHISGALAKRIAIKAAPLALNEVLWASGMATIFKLYGTRGPEVLSGYSVANTTTDLFFTLFQGMAIATTVMVSQRLGANKLKEARVNGYKMVGTATSIALAVSVLMFGSAFLVPKLYSISEEALNVARMQIIIQSFCFWIYTMNCQNYFILRAGGDTKNTLITDSCFMWLVNIPLLAILAYFTNLNIFWMYLIGQSTDLLKLCVSTHLVRKEKWVVNLAQHPEAEVISST</sequence>
<feature type="transmembrane region" description="Helical" evidence="13">
    <location>
        <begin position="364"/>
        <end position="382"/>
    </location>
</feature>
<dbReference type="GO" id="GO:0005886">
    <property type="term" value="C:plasma membrane"/>
    <property type="evidence" value="ECO:0007669"/>
    <property type="project" value="UniProtKB-SubCell"/>
</dbReference>
<dbReference type="GO" id="GO:0006811">
    <property type="term" value="P:monoatomic ion transport"/>
    <property type="evidence" value="ECO:0007669"/>
    <property type="project" value="UniProtKB-KW"/>
</dbReference>
<evidence type="ECO:0000256" key="12">
    <source>
        <dbReference type="ARBA" id="ARBA00031636"/>
    </source>
</evidence>
<evidence type="ECO:0000256" key="8">
    <source>
        <dbReference type="ARBA" id="ARBA00022692"/>
    </source>
</evidence>
<keyword evidence="16" id="KW-1185">Reference proteome</keyword>
<dbReference type="EMBL" id="JALDAW010000008">
    <property type="protein sequence ID" value="MDY5167058.1"/>
    <property type="molecule type" value="Genomic_DNA"/>
</dbReference>
<keyword evidence="6" id="KW-0050">Antiport</keyword>
<dbReference type="Pfam" id="PF01554">
    <property type="entry name" value="MatE"/>
    <property type="match status" value="2"/>
</dbReference>
<comment type="similarity">
    <text evidence="3">Belongs to the multi antimicrobial extrusion (MATE) (TC 2.A.66.1) family.</text>
</comment>
<accession>A0A318L7S3</accession>
<dbReference type="Proteomes" id="UP001276902">
    <property type="component" value="Unassembled WGS sequence"/>
</dbReference>
<dbReference type="GO" id="GO:0042910">
    <property type="term" value="F:xenobiotic transmembrane transporter activity"/>
    <property type="evidence" value="ECO:0007669"/>
    <property type="project" value="InterPro"/>
</dbReference>
<reference evidence="14" key="2">
    <citation type="submission" date="2022-03" db="EMBL/GenBank/DDBJ databases">
        <title>First case of bacteraemia caused by Dielma fastidiosa in a patient hospitalised with diverticulitis.</title>
        <authorList>
            <person name="Forman-Ankjaer B."/>
            <person name="Hvid-Jensen F."/>
            <person name="Kobel C.M."/>
            <person name="Greve T."/>
        </authorList>
    </citation>
    <scope>NUCLEOTIDE SEQUENCE</scope>
    <source>
        <strain evidence="14">AUH_DF_2021</strain>
    </source>
</reference>
<name>A0A318L7S3_9FIRM</name>
<feature type="transmembrane region" description="Helical" evidence="13">
    <location>
        <begin position="194"/>
        <end position="222"/>
    </location>
</feature>
<keyword evidence="7" id="KW-1003">Cell membrane</keyword>
<dbReference type="PANTHER" id="PTHR43298:SF2">
    <property type="entry name" value="FMN_FAD EXPORTER YEEO-RELATED"/>
    <property type="match status" value="1"/>
</dbReference>
<evidence type="ECO:0000313" key="14">
    <source>
        <dbReference type="EMBL" id="MDY5167058.1"/>
    </source>
</evidence>
<feature type="transmembrane region" description="Helical" evidence="13">
    <location>
        <begin position="322"/>
        <end position="344"/>
    </location>
</feature>
<feature type="transmembrane region" description="Helical" evidence="13">
    <location>
        <begin position="95"/>
        <end position="117"/>
    </location>
</feature>
<evidence type="ECO:0000256" key="4">
    <source>
        <dbReference type="ARBA" id="ARBA00020268"/>
    </source>
</evidence>
<proteinExistence type="inferred from homology"/>
<evidence type="ECO:0000256" key="9">
    <source>
        <dbReference type="ARBA" id="ARBA00022989"/>
    </source>
</evidence>
<dbReference type="AlphaFoldDB" id="A0A318L7S3"/>
<comment type="caution">
    <text evidence="15">The sequence shown here is derived from an EMBL/GenBank/DDBJ whole genome shotgun (WGS) entry which is preliminary data.</text>
</comment>
<keyword evidence="5" id="KW-0813">Transport</keyword>
<feature type="transmembrane region" description="Helical" evidence="13">
    <location>
        <begin position="394"/>
        <end position="415"/>
    </location>
</feature>
<keyword evidence="11 13" id="KW-0472">Membrane</keyword>
<feature type="transmembrane region" description="Helical" evidence="13">
    <location>
        <begin position="137"/>
        <end position="154"/>
    </location>
</feature>
<dbReference type="InterPro" id="IPR002528">
    <property type="entry name" value="MATE_fam"/>
</dbReference>
<keyword evidence="10" id="KW-0406">Ion transport</keyword>
<dbReference type="PANTHER" id="PTHR43298">
    <property type="entry name" value="MULTIDRUG RESISTANCE PROTEIN NORM-RELATED"/>
    <property type="match status" value="1"/>
</dbReference>
<dbReference type="NCBIfam" id="TIGR00797">
    <property type="entry name" value="matE"/>
    <property type="match status" value="1"/>
</dbReference>
<dbReference type="OrthoDB" id="9780160at2"/>
<dbReference type="EMBL" id="QJKH01000001">
    <property type="protein sequence ID" value="PXX81513.1"/>
    <property type="molecule type" value="Genomic_DNA"/>
</dbReference>
<feature type="transmembrane region" description="Helical" evidence="13">
    <location>
        <begin position="20"/>
        <end position="38"/>
    </location>
</feature>
<dbReference type="RefSeq" id="WP_022936429.1">
    <property type="nucleotide sequence ID" value="NZ_BAABZA010000001.1"/>
</dbReference>
<dbReference type="InterPro" id="IPR050222">
    <property type="entry name" value="MATE_MdtK"/>
</dbReference>
<organism evidence="15 16">
    <name type="scientific">Dielma fastidiosa</name>
    <dbReference type="NCBI Taxonomy" id="1034346"/>
    <lineage>
        <taxon>Bacteria</taxon>
        <taxon>Bacillati</taxon>
        <taxon>Bacillota</taxon>
        <taxon>Erysipelotrichia</taxon>
        <taxon>Erysipelotrichales</taxon>
        <taxon>Erysipelotrichaceae</taxon>
        <taxon>Dielma</taxon>
    </lineage>
</organism>
<dbReference type="Proteomes" id="UP000247612">
    <property type="component" value="Unassembled WGS sequence"/>
</dbReference>
<evidence type="ECO:0000256" key="1">
    <source>
        <dbReference type="ARBA" id="ARBA00003408"/>
    </source>
</evidence>
<evidence type="ECO:0000256" key="3">
    <source>
        <dbReference type="ARBA" id="ARBA00010199"/>
    </source>
</evidence>
<evidence type="ECO:0000256" key="5">
    <source>
        <dbReference type="ARBA" id="ARBA00022448"/>
    </source>
</evidence>